<proteinExistence type="predicted"/>
<feature type="chain" id="PRO_5016177130" evidence="2">
    <location>
        <begin position="19"/>
        <end position="189"/>
    </location>
</feature>
<dbReference type="STRING" id="6239.F21C10.6.1"/>
<dbReference type="FunCoup" id="Q19664">
    <property type="interactions" value="869"/>
</dbReference>
<protein>
    <submittedName>
        <fullName evidence="4">CX domain-containing protein</fullName>
    </submittedName>
</protein>
<dbReference type="Proteomes" id="UP000001940">
    <property type="component" value="Chromosome V"/>
</dbReference>
<keyword evidence="2" id="KW-0732">Signal</keyword>
<reference evidence="4 5" key="1">
    <citation type="journal article" date="1998" name="Science">
        <title>Genome sequence of the nematode C. elegans: a platform for investigating biology.</title>
        <authorList>
            <consortium name="The C. elegans sequencing consortium"/>
            <person name="Sulson J.E."/>
            <person name="Waterston R."/>
        </authorList>
    </citation>
    <scope>NUCLEOTIDE SEQUENCE [LARGE SCALE GENOMIC DNA]</scope>
    <source>
        <strain evidence="4 5">Bristol N2</strain>
    </source>
</reference>
<dbReference type="Pfam" id="PF01705">
    <property type="entry name" value="CX"/>
    <property type="match status" value="1"/>
</dbReference>
<dbReference type="UCSC" id="F21C10.6">
    <property type="organism name" value="c. elegans"/>
</dbReference>
<dbReference type="InParanoid" id="Q19664"/>
<dbReference type="eggNOG" id="ENOG502TI0A">
    <property type="taxonomic scope" value="Eukaryota"/>
</dbReference>
<evidence type="ECO:0000259" key="3">
    <source>
        <dbReference type="Pfam" id="PF01705"/>
    </source>
</evidence>
<keyword evidence="1" id="KW-0812">Transmembrane</keyword>
<dbReference type="PANTHER" id="PTHR47520:SF1">
    <property type="entry name" value="CX DOMAIN-CONTAINING PROTEIN"/>
    <property type="match status" value="1"/>
</dbReference>
<name>Q19664_CAEEL</name>
<evidence type="ECO:0000313" key="5">
    <source>
        <dbReference type="Proteomes" id="UP000001940"/>
    </source>
</evidence>
<dbReference type="OrthoDB" id="5867828at2759"/>
<evidence type="ECO:0000256" key="2">
    <source>
        <dbReference type="SAM" id="SignalP"/>
    </source>
</evidence>
<dbReference type="HOGENOM" id="CLU_125627_0_0_1"/>
<evidence type="ECO:0000313" key="6">
    <source>
        <dbReference type="WormBase" id="F21C10.6"/>
    </source>
</evidence>
<feature type="domain" description="CX" evidence="3">
    <location>
        <begin position="73"/>
        <end position="130"/>
    </location>
</feature>
<dbReference type="EMBL" id="BX284605">
    <property type="protein sequence ID" value="CCD61437.2"/>
    <property type="molecule type" value="Genomic_DNA"/>
</dbReference>
<feature type="transmembrane region" description="Helical" evidence="1">
    <location>
        <begin position="135"/>
        <end position="154"/>
    </location>
</feature>
<dbReference type="PaxDb" id="6239-F21C10.6"/>
<dbReference type="PANTHER" id="PTHR47520">
    <property type="entry name" value="CX DOMAIN-CONTAINING PROTEIN-RELATED"/>
    <property type="match status" value="1"/>
</dbReference>
<evidence type="ECO:0000256" key="1">
    <source>
        <dbReference type="SAM" id="Phobius"/>
    </source>
</evidence>
<dbReference type="PIR" id="T29341">
    <property type="entry name" value="T29341"/>
</dbReference>
<keyword evidence="1" id="KW-0472">Membrane</keyword>
<keyword evidence="5" id="KW-1185">Reference proteome</keyword>
<dbReference type="InterPro" id="IPR002619">
    <property type="entry name" value="CX"/>
</dbReference>
<feature type="signal peptide" evidence="2">
    <location>
        <begin position="1"/>
        <end position="18"/>
    </location>
</feature>
<accession>Q19664</accession>
<dbReference type="AlphaFoldDB" id="Q19664"/>
<dbReference type="SMR" id="Q19664"/>
<dbReference type="PhylomeDB" id="Q19664"/>
<evidence type="ECO:0000313" key="4">
    <source>
        <dbReference type="EMBL" id="CCD61437.2"/>
    </source>
</evidence>
<organism evidence="4 5">
    <name type="scientific">Caenorhabditis elegans</name>
    <dbReference type="NCBI Taxonomy" id="6239"/>
    <lineage>
        <taxon>Eukaryota</taxon>
        <taxon>Metazoa</taxon>
        <taxon>Ecdysozoa</taxon>
        <taxon>Nematoda</taxon>
        <taxon>Chromadorea</taxon>
        <taxon>Rhabditida</taxon>
        <taxon>Rhabditina</taxon>
        <taxon>Rhabditomorpha</taxon>
        <taxon>Rhabditoidea</taxon>
        <taxon>Rhabditidae</taxon>
        <taxon>Peloderinae</taxon>
        <taxon>Caenorhabditis</taxon>
    </lineage>
</organism>
<dbReference type="WormBase" id="F21C10.6">
    <property type="protein sequence ID" value="CE52665"/>
    <property type="gene ID" value="WBGene00017656"/>
</dbReference>
<keyword evidence="1" id="KW-1133">Transmembrane helix</keyword>
<dbReference type="AGR" id="WB:WBGene00017656"/>
<gene>
    <name evidence="4" type="ORF">CELE_F21C10.6</name>
    <name evidence="4 6" type="ORF">F21C10.6</name>
</gene>
<sequence>MRSVALFRFAFLVPGILTQNSASLNRHQGHRTSSSFRHSAFTKSAKTHVLQHSTRSKVIITPSLPIKYNKIKYYWYGNYVYDAGHPSKCEYHIDETDREFRNVTFPDGSKPPSLQFGCLTYEDCCGLECCGDSRSSTWTICGIFLIILGLYSCFQKYSNYTRDKRNSIASSTIISTRTFANQNVQTLSV</sequence>